<feature type="compositionally biased region" description="Low complexity" evidence="1">
    <location>
        <begin position="323"/>
        <end position="361"/>
    </location>
</feature>
<dbReference type="VEuPathDB" id="PiroplasmaDB:BOVATA_021480"/>
<dbReference type="AlphaFoldDB" id="A0A2H6KCD8"/>
<evidence type="ECO:0000313" key="3">
    <source>
        <dbReference type="Proteomes" id="UP000236319"/>
    </source>
</evidence>
<evidence type="ECO:0000313" key="2">
    <source>
        <dbReference type="EMBL" id="GBE60655.1"/>
    </source>
</evidence>
<reference evidence="2 3" key="1">
    <citation type="journal article" date="2017" name="BMC Genomics">
        <title>Whole-genome assembly of Babesia ovata and comparative genomics between closely related pathogens.</title>
        <authorList>
            <person name="Yamagishi J."/>
            <person name="Asada M."/>
            <person name="Hakimi H."/>
            <person name="Tanaka T.Q."/>
            <person name="Sugimoto C."/>
            <person name="Kawazu S."/>
        </authorList>
    </citation>
    <scope>NUCLEOTIDE SEQUENCE [LARGE SCALE GENOMIC DNA]</scope>
    <source>
        <strain evidence="2 3">Miyake</strain>
    </source>
</reference>
<feature type="region of interest" description="Disordered" evidence="1">
    <location>
        <begin position="261"/>
        <end position="376"/>
    </location>
</feature>
<gene>
    <name evidence="2" type="ORF">BOVATA_021480</name>
</gene>
<dbReference type="Proteomes" id="UP000236319">
    <property type="component" value="Unassembled WGS sequence"/>
</dbReference>
<feature type="compositionally biased region" description="Basic and acidic residues" evidence="1">
    <location>
        <begin position="283"/>
        <end position="299"/>
    </location>
</feature>
<dbReference type="GeneID" id="39874425"/>
<organism evidence="2 3">
    <name type="scientific">Babesia ovata</name>
    <dbReference type="NCBI Taxonomy" id="189622"/>
    <lineage>
        <taxon>Eukaryota</taxon>
        <taxon>Sar</taxon>
        <taxon>Alveolata</taxon>
        <taxon>Apicomplexa</taxon>
        <taxon>Aconoidasida</taxon>
        <taxon>Piroplasmida</taxon>
        <taxon>Babesiidae</taxon>
        <taxon>Babesia</taxon>
    </lineage>
</organism>
<keyword evidence="3" id="KW-1185">Reference proteome</keyword>
<dbReference type="RefSeq" id="XP_028866898.1">
    <property type="nucleotide sequence ID" value="XM_029011065.1"/>
</dbReference>
<feature type="compositionally biased region" description="Polar residues" evidence="1">
    <location>
        <begin position="307"/>
        <end position="316"/>
    </location>
</feature>
<comment type="caution">
    <text evidence="2">The sequence shown here is derived from an EMBL/GenBank/DDBJ whole genome shotgun (WGS) entry which is preliminary data.</text>
</comment>
<dbReference type="OrthoDB" id="360074at2759"/>
<evidence type="ECO:0000256" key="1">
    <source>
        <dbReference type="SAM" id="MobiDB-lite"/>
    </source>
</evidence>
<name>A0A2H6KCD8_9APIC</name>
<accession>A0A2H6KCD8</accession>
<dbReference type="EMBL" id="BDSA01000002">
    <property type="protein sequence ID" value="GBE60655.1"/>
    <property type="molecule type" value="Genomic_DNA"/>
</dbReference>
<sequence>MTEQRSSTLLSPNAKRAKISANAEYSADVTVPDAEQNGQSEAKAELDEEAKLALDEVESEISQLLATGIQDTSVFGCHDECAAIWQHIRQQHGELGSTIDNELGIDPQLRDVIRAFAEGSVLPISALISHLREHIASHCKFANHDIGNMELDTLIPRIVTRKNLGEVFAGDNAVDRMESMRAECMWIWESPSIDVFPDTIQERVNAAREARNLISRRYITLIKVRDAIKSGDRVARYAANEELGAIYKKMLLEREKRERLEVKNKAKGSKKRETSAQHAKASQAKDTKASANTKQEKTTARCPSKPQAASSKQPNMLLSWLKSSSTTPATSTGADDNAGNAASAARSSPPATKAPASSSGTGPSVQPAEANADDYDDMGATDAQMVEIAKLMDALPRHRRHGNSDGLTHDMSCVTPEPVSTAGDDDAPNFDEFKKMCEGHREAWMRYFTYINSNRKFYVESSTNTASTEEGPAETAAARENSAKGFVVDDLVNNVRDTIYGDQTLKQERSARLFYMSDNEWKRPSMRLLISRSSQLVKPTEPLAIEPAMDYYADSDEEWFEQYDVDDVEESGSEEEDEDEDENDWIVQDNPQQELQKHTLNLCEVVKVYCVNRNWHWIVDGVPQNNDECCSVEEAKKNGMNIVPCDFGFGYEGYTQNPISEFVNNMRGHQIIMTKEDVQEFLKLCHGKHTKKELLISEFKNKKPFCSTAELREKFKKYICRMKVDHTPQRWLVTTEAAILFGIRPELDAILAVAMEQVLEET</sequence>
<protein>
    <submittedName>
        <fullName evidence="2">Uncharacterized protein</fullName>
    </submittedName>
</protein>
<proteinExistence type="predicted"/>